<protein>
    <recommendedName>
        <fullName evidence="3">Outer membrane protein beta-barrel domain-containing protein</fullName>
    </recommendedName>
</protein>
<proteinExistence type="predicted"/>
<evidence type="ECO:0000313" key="2">
    <source>
        <dbReference type="Proteomes" id="UP000563094"/>
    </source>
</evidence>
<dbReference type="InterPro" id="IPR036709">
    <property type="entry name" value="Autotransporte_beta_dom_sf"/>
</dbReference>
<dbReference type="RefSeq" id="WP_161947791.1">
    <property type="nucleotide sequence ID" value="NZ_JACJIQ010000007.1"/>
</dbReference>
<dbReference type="SUPFAM" id="SSF103515">
    <property type="entry name" value="Autotransporter"/>
    <property type="match status" value="1"/>
</dbReference>
<evidence type="ECO:0000313" key="1">
    <source>
        <dbReference type="EMBL" id="MBA9077460.1"/>
    </source>
</evidence>
<sequence length="189" mass="20831">MAQENRGTLIPAKIIQRSVMVGGSITGAYRDVNNNFGSQEISSSEQQFDFDVKAGYFILHDVAIGGRATLNHTRTSTDGGSDTRQTYLLVGPFVRYYLNNGIFGEASYSVGKNNEANSRKTNISELKGGIGYAMFINPKVAIEPAIMVARYKEKRASGGENSYLTKFGPSLNLGLQIYLFRERKLALLR</sequence>
<accession>A0A839GFZ0</accession>
<dbReference type="Proteomes" id="UP000563094">
    <property type="component" value="Unassembled WGS sequence"/>
</dbReference>
<dbReference type="AlphaFoldDB" id="A0A839GFZ0"/>
<organism evidence="1 2">
    <name type="scientific">Rufibacter quisquiliarum</name>
    <dbReference type="NCBI Taxonomy" id="1549639"/>
    <lineage>
        <taxon>Bacteria</taxon>
        <taxon>Pseudomonadati</taxon>
        <taxon>Bacteroidota</taxon>
        <taxon>Cytophagia</taxon>
        <taxon>Cytophagales</taxon>
        <taxon>Hymenobacteraceae</taxon>
        <taxon>Rufibacter</taxon>
    </lineage>
</organism>
<keyword evidence="2" id="KW-1185">Reference proteome</keyword>
<gene>
    <name evidence="1" type="ORF">FHS90_002173</name>
</gene>
<evidence type="ECO:0008006" key="3">
    <source>
        <dbReference type="Google" id="ProtNLM"/>
    </source>
</evidence>
<dbReference type="EMBL" id="JACJIQ010000007">
    <property type="protein sequence ID" value="MBA9077460.1"/>
    <property type="molecule type" value="Genomic_DNA"/>
</dbReference>
<comment type="caution">
    <text evidence="1">The sequence shown here is derived from an EMBL/GenBank/DDBJ whole genome shotgun (WGS) entry which is preliminary data.</text>
</comment>
<name>A0A839GFZ0_9BACT</name>
<reference evidence="1 2" key="1">
    <citation type="submission" date="2020-08" db="EMBL/GenBank/DDBJ databases">
        <title>Genomic Encyclopedia of Type Strains, Phase IV (KMG-IV): sequencing the most valuable type-strain genomes for metagenomic binning, comparative biology and taxonomic classification.</title>
        <authorList>
            <person name="Goeker M."/>
        </authorList>
    </citation>
    <scope>NUCLEOTIDE SEQUENCE [LARGE SCALE GENOMIC DNA]</scope>
    <source>
        <strain evidence="1 2">DSM 29854</strain>
    </source>
</reference>